<evidence type="ECO:0000313" key="1">
    <source>
        <dbReference type="EMBL" id="MFC3025234.1"/>
    </source>
</evidence>
<proteinExistence type="predicted"/>
<gene>
    <name evidence="1" type="ORF">ACFODT_15625</name>
</gene>
<dbReference type="EMBL" id="JBHRSE010000110">
    <property type="protein sequence ID" value="MFC3025234.1"/>
    <property type="molecule type" value="Genomic_DNA"/>
</dbReference>
<sequence length="173" mass="20071">MTNDDTNCSEGYLITHQQWHLTVSDSEPTTFHVSYGSTPVFKGRLSIENNGEAIELDNITWKFRCRSDRIEQWCQMNHEEKLSMNMNYYFDDGALVVEYLARNSIPTRLDLRHDIEMTAPSECRSASSQLPAMKGDWHRRRHGLPSDFLVNSSATDFFREAFSATQWIVLEKV</sequence>
<dbReference type="Proteomes" id="UP001595384">
    <property type="component" value="Unassembled WGS sequence"/>
</dbReference>
<evidence type="ECO:0000313" key="2">
    <source>
        <dbReference type="Proteomes" id="UP001595384"/>
    </source>
</evidence>
<accession>A0ABV7CEC8</accession>
<name>A0ABV7CEC8_9VIBR</name>
<dbReference type="RefSeq" id="WP_123017205.1">
    <property type="nucleotide sequence ID" value="NZ_AP024911.1"/>
</dbReference>
<reference evidence="2" key="1">
    <citation type="journal article" date="2019" name="Int. J. Syst. Evol. Microbiol.">
        <title>The Global Catalogue of Microorganisms (GCM) 10K type strain sequencing project: providing services to taxonomists for standard genome sequencing and annotation.</title>
        <authorList>
            <consortium name="The Broad Institute Genomics Platform"/>
            <consortium name="The Broad Institute Genome Sequencing Center for Infectious Disease"/>
            <person name="Wu L."/>
            <person name="Ma J."/>
        </authorList>
    </citation>
    <scope>NUCLEOTIDE SEQUENCE [LARGE SCALE GENOMIC DNA]</scope>
    <source>
        <strain evidence="2">KCTC 62784</strain>
    </source>
</reference>
<comment type="caution">
    <text evidence="1">The sequence shown here is derived from an EMBL/GenBank/DDBJ whole genome shotgun (WGS) entry which is preliminary data.</text>
</comment>
<keyword evidence="2" id="KW-1185">Reference proteome</keyword>
<organism evidence="1 2">
    <name type="scientific">Vibrio zhugei</name>
    <dbReference type="NCBI Taxonomy" id="2479546"/>
    <lineage>
        <taxon>Bacteria</taxon>
        <taxon>Pseudomonadati</taxon>
        <taxon>Pseudomonadota</taxon>
        <taxon>Gammaproteobacteria</taxon>
        <taxon>Vibrionales</taxon>
        <taxon>Vibrionaceae</taxon>
        <taxon>Vibrio</taxon>
    </lineage>
</organism>
<protein>
    <submittedName>
        <fullName evidence="1">Uncharacterized protein</fullName>
    </submittedName>
</protein>